<dbReference type="Proteomes" id="UP000318093">
    <property type="component" value="Unassembled WGS sequence"/>
</dbReference>
<dbReference type="Pfam" id="PF13181">
    <property type="entry name" value="TPR_8"/>
    <property type="match status" value="1"/>
</dbReference>
<dbReference type="SUPFAM" id="SSF48452">
    <property type="entry name" value="TPR-like"/>
    <property type="match status" value="1"/>
</dbReference>
<dbReference type="PROSITE" id="PS50005">
    <property type="entry name" value="TPR"/>
    <property type="match status" value="2"/>
</dbReference>
<gene>
    <name evidence="3" type="ORF">E6H03_11130</name>
</gene>
<sequence length="162" mass="17964">MRMLTYVLSSLLVISLAAVGATAHDSGNSGPSSTQTQMNSEAKTFFDQGQEYSKKRSWDLAVAAYQQAVRAEPKFVEAWNGLGHACRKVKQYDKALDAYKQAIALRPDYANPHEYLARTYVALGDKDAAMREYEIVKRLDAKMAVDLLKAIEANNPDLGDED</sequence>
<comment type="caution">
    <text evidence="3">The sequence shown here is derived from an EMBL/GenBank/DDBJ whole genome shotgun (WGS) entry which is preliminary data.</text>
</comment>
<dbReference type="GO" id="GO:0097363">
    <property type="term" value="F:protein O-acetylglucosaminyltransferase activity"/>
    <property type="evidence" value="ECO:0007669"/>
    <property type="project" value="TreeGrafter"/>
</dbReference>
<dbReference type="InterPro" id="IPR019734">
    <property type="entry name" value="TPR_rpt"/>
</dbReference>
<feature type="repeat" description="TPR" evidence="1">
    <location>
        <begin position="76"/>
        <end position="109"/>
    </location>
</feature>
<evidence type="ECO:0000313" key="3">
    <source>
        <dbReference type="EMBL" id="TMI78961.1"/>
    </source>
</evidence>
<organism evidence="3 4">
    <name type="scientific">Candidatus Segetimicrobium genomatis</name>
    <dbReference type="NCBI Taxonomy" id="2569760"/>
    <lineage>
        <taxon>Bacteria</taxon>
        <taxon>Bacillati</taxon>
        <taxon>Candidatus Sysuimicrobiota</taxon>
        <taxon>Candidatus Sysuimicrobiia</taxon>
        <taxon>Candidatus Sysuimicrobiales</taxon>
        <taxon>Candidatus Segetimicrobiaceae</taxon>
        <taxon>Candidatus Segetimicrobium</taxon>
    </lineage>
</organism>
<dbReference type="GO" id="GO:0006493">
    <property type="term" value="P:protein O-linked glycosylation"/>
    <property type="evidence" value="ECO:0007669"/>
    <property type="project" value="InterPro"/>
</dbReference>
<dbReference type="PROSITE" id="PS50293">
    <property type="entry name" value="TPR_REGION"/>
    <property type="match status" value="1"/>
</dbReference>
<keyword evidence="2" id="KW-0732">Signal</keyword>
<dbReference type="PANTHER" id="PTHR44366">
    <property type="entry name" value="UDP-N-ACETYLGLUCOSAMINE--PEPTIDE N-ACETYLGLUCOSAMINYLTRANSFERASE 110 KDA SUBUNIT"/>
    <property type="match status" value="1"/>
</dbReference>
<reference evidence="3 4" key="1">
    <citation type="journal article" date="2019" name="Nat. Microbiol.">
        <title>Mediterranean grassland soil C-N compound turnover is dependent on rainfall and depth, and is mediated by genomically divergent microorganisms.</title>
        <authorList>
            <person name="Diamond S."/>
            <person name="Andeer P.F."/>
            <person name="Li Z."/>
            <person name="Crits-Christoph A."/>
            <person name="Burstein D."/>
            <person name="Anantharaman K."/>
            <person name="Lane K.R."/>
            <person name="Thomas B.C."/>
            <person name="Pan C."/>
            <person name="Northen T.R."/>
            <person name="Banfield J.F."/>
        </authorList>
    </citation>
    <scope>NUCLEOTIDE SEQUENCE [LARGE SCALE GENOMIC DNA]</scope>
    <source>
        <strain evidence="3">NP_6</strain>
    </source>
</reference>
<evidence type="ECO:0000313" key="4">
    <source>
        <dbReference type="Proteomes" id="UP000318093"/>
    </source>
</evidence>
<dbReference type="SMART" id="SM00028">
    <property type="entry name" value="TPR"/>
    <property type="match status" value="3"/>
</dbReference>
<protein>
    <submittedName>
        <fullName evidence="3">Tetratricopeptide repeat protein</fullName>
    </submittedName>
</protein>
<evidence type="ECO:0000256" key="1">
    <source>
        <dbReference type="PROSITE-ProRule" id="PRU00339"/>
    </source>
</evidence>
<feature type="signal peptide" evidence="2">
    <location>
        <begin position="1"/>
        <end position="23"/>
    </location>
</feature>
<feature type="chain" id="PRO_5021989629" evidence="2">
    <location>
        <begin position="24"/>
        <end position="162"/>
    </location>
</feature>
<dbReference type="EMBL" id="VBAN01000370">
    <property type="protein sequence ID" value="TMI78961.1"/>
    <property type="molecule type" value="Genomic_DNA"/>
</dbReference>
<evidence type="ECO:0000256" key="2">
    <source>
        <dbReference type="SAM" id="SignalP"/>
    </source>
</evidence>
<dbReference type="Gene3D" id="1.25.40.10">
    <property type="entry name" value="Tetratricopeptide repeat domain"/>
    <property type="match status" value="1"/>
</dbReference>
<name>A0A537J5Y6_9BACT</name>
<dbReference type="Pfam" id="PF00515">
    <property type="entry name" value="TPR_1"/>
    <property type="match status" value="1"/>
</dbReference>
<feature type="repeat" description="TPR" evidence="1">
    <location>
        <begin position="42"/>
        <end position="75"/>
    </location>
</feature>
<accession>A0A537J5Y6</accession>
<keyword evidence="1" id="KW-0802">TPR repeat</keyword>
<dbReference type="PANTHER" id="PTHR44366:SF1">
    <property type="entry name" value="UDP-N-ACETYLGLUCOSAMINE--PEPTIDE N-ACETYLGLUCOSAMINYLTRANSFERASE 110 KDA SUBUNIT"/>
    <property type="match status" value="1"/>
</dbReference>
<dbReference type="InterPro" id="IPR037919">
    <property type="entry name" value="OGT"/>
</dbReference>
<proteinExistence type="predicted"/>
<dbReference type="InterPro" id="IPR011990">
    <property type="entry name" value="TPR-like_helical_dom_sf"/>
</dbReference>
<dbReference type="AlphaFoldDB" id="A0A537J5Y6"/>